<evidence type="ECO:0000313" key="14">
    <source>
        <dbReference type="Proteomes" id="UP001525890"/>
    </source>
</evidence>
<evidence type="ECO:0000256" key="6">
    <source>
        <dbReference type="ARBA" id="ARBA00022989"/>
    </source>
</evidence>
<keyword evidence="2 11" id="KW-0812">Transmembrane</keyword>
<dbReference type="InterPro" id="IPR050584">
    <property type="entry name" value="Cholesterol_7-desaturase"/>
</dbReference>
<dbReference type="SUPFAM" id="SSF55961">
    <property type="entry name" value="Bet v1-like"/>
    <property type="match status" value="1"/>
</dbReference>
<dbReference type="CDD" id="cd03480">
    <property type="entry name" value="Rieske_RO_Alpha_PaO"/>
    <property type="match status" value="1"/>
</dbReference>
<evidence type="ECO:0000256" key="2">
    <source>
        <dbReference type="ARBA" id="ARBA00022692"/>
    </source>
</evidence>
<evidence type="ECO:0000256" key="7">
    <source>
        <dbReference type="ARBA" id="ARBA00023002"/>
    </source>
</evidence>
<evidence type="ECO:0000256" key="10">
    <source>
        <dbReference type="ARBA" id="ARBA00023136"/>
    </source>
</evidence>
<evidence type="ECO:0000256" key="3">
    <source>
        <dbReference type="ARBA" id="ARBA00022714"/>
    </source>
</evidence>
<dbReference type="Pfam" id="PF08417">
    <property type="entry name" value="PaO"/>
    <property type="match status" value="1"/>
</dbReference>
<organism evidence="13 14">
    <name type="scientific">Laspinema palackyanum D2a</name>
    <dbReference type="NCBI Taxonomy" id="2953684"/>
    <lineage>
        <taxon>Bacteria</taxon>
        <taxon>Bacillati</taxon>
        <taxon>Cyanobacteriota</taxon>
        <taxon>Cyanophyceae</taxon>
        <taxon>Oscillatoriophycideae</taxon>
        <taxon>Oscillatoriales</taxon>
        <taxon>Laspinemataceae</taxon>
        <taxon>Laspinema</taxon>
        <taxon>Laspinema palackyanum</taxon>
    </lineage>
</organism>
<keyword evidence="9" id="KW-0411">Iron-sulfur</keyword>
<evidence type="ECO:0000256" key="5">
    <source>
        <dbReference type="ARBA" id="ARBA00022946"/>
    </source>
</evidence>
<keyword evidence="7" id="KW-0560">Oxidoreductase</keyword>
<dbReference type="InterPro" id="IPR017941">
    <property type="entry name" value="Rieske_2Fe-2S"/>
</dbReference>
<evidence type="ECO:0000256" key="9">
    <source>
        <dbReference type="ARBA" id="ARBA00023014"/>
    </source>
</evidence>
<feature type="domain" description="Rieske" evidence="12">
    <location>
        <begin position="33"/>
        <end position="142"/>
    </location>
</feature>
<dbReference type="Proteomes" id="UP001525890">
    <property type="component" value="Unassembled WGS sequence"/>
</dbReference>
<dbReference type="PANTHER" id="PTHR21266">
    <property type="entry name" value="IRON-SULFUR DOMAIN CONTAINING PROTEIN"/>
    <property type="match status" value="1"/>
</dbReference>
<keyword evidence="10 11" id="KW-0472">Membrane</keyword>
<evidence type="ECO:0000259" key="12">
    <source>
        <dbReference type="PROSITE" id="PS51296"/>
    </source>
</evidence>
<dbReference type="InterPro" id="IPR036922">
    <property type="entry name" value="Rieske_2Fe-2S_sf"/>
</dbReference>
<gene>
    <name evidence="13" type="ORF">NG799_24345</name>
</gene>
<evidence type="ECO:0000256" key="4">
    <source>
        <dbReference type="ARBA" id="ARBA00022723"/>
    </source>
</evidence>
<dbReference type="Pfam" id="PF00355">
    <property type="entry name" value="Rieske"/>
    <property type="match status" value="1"/>
</dbReference>
<proteinExistence type="predicted"/>
<keyword evidence="4" id="KW-0479">Metal-binding</keyword>
<keyword evidence="5" id="KW-0809">Transit peptide</keyword>
<accession>A0ABT2MZY2</accession>
<protein>
    <submittedName>
        <fullName evidence="13">Rieske 2Fe-2S domain-containing protein</fullName>
    </submittedName>
</protein>
<name>A0ABT2MZY2_9CYAN</name>
<evidence type="ECO:0000256" key="1">
    <source>
        <dbReference type="ARBA" id="ARBA00004370"/>
    </source>
</evidence>
<dbReference type="PROSITE" id="PS51296">
    <property type="entry name" value="RIESKE"/>
    <property type="match status" value="1"/>
</dbReference>
<keyword evidence="14" id="KW-1185">Reference proteome</keyword>
<keyword evidence="8" id="KW-0408">Iron</keyword>
<dbReference type="Gene3D" id="3.90.380.10">
    <property type="entry name" value="Naphthalene 1,2-dioxygenase Alpha Subunit, Chain A, domain 1"/>
    <property type="match status" value="1"/>
</dbReference>
<keyword evidence="3" id="KW-0001">2Fe-2S</keyword>
<dbReference type="RefSeq" id="WP_368008915.1">
    <property type="nucleotide sequence ID" value="NZ_JAMXFF010000050.1"/>
</dbReference>
<dbReference type="PANTHER" id="PTHR21266:SF32">
    <property type="entry name" value="CHOLESTEROL 7-DESATURASE NVD"/>
    <property type="match status" value="1"/>
</dbReference>
<comment type="caution">
    <text evidence="13">The sequence shown here is derived from an EMBL/GenBank/DDBJ whole genome shotgun (WGS) entry which is preliminary data.</text>
</comment>
<evidence type="ECO:0000313" key="13">
    <source>
        <dbReference type="EMBL" id="MCT7969451.1"/>
    </source>
</evidence>
<evidence type="ECO:0000256" key="11">
    <source>
        <dbReference type="SAM" id="Phobius"/>
    </source>
</evidence>
<keyword evidence="6 11" id="KW-1133">Transmembrane helix</keyword>
<dbReference type="SUPFAM" id="SSF50022">
    <property type="entry name" value="ISP domain"/>
    <property type="match status" value="1"/>
</dbReference>
<evidence type="ECO:0000256" key="8">
    <source>
        <dbReference type="ARBA" id="ARBA00023004"/>
    </source>
</evidence>
<sequence length="470" mass="53405">MIANEAIALETAPSFNTEPGGNDPHRFDVREVWYPVYYLQDLDQSKIMRFTLLGVDLAIWWDKTGQSWRAFEDKCPHRLAPLSEGRINEQGWIECPYHGWAFSATGKCETIPQQNEGGKAEQSERACVRNFPTAEHQGLLFVYAGNPENAKQTKVSLIDPLEESPEKWVCLNTFRDLPYDALTLLENVLDASHIPYTHHRTVGNRANASKVDLEVIASGKQGFEGLWEEGPRKGTLGSQSTHFLAPGLMWHDLTSKQFGRTMTVVYATPIRKGECRLFARFPFQFASKVPETFIKLSPQWYSHIGQNAILEDDQIFLYHQERYLEAAGGSEKIAKAFYLPTKADLFVLAFRKWVNEYDADPFPGESFPPLRSRQELLDRYHSHTIHCRSCSTALRRIQKLREIAGILAAIAWITAPLLAVIVTENTVPTVALSTGITLVLSALWWGLGKLERRFYEGRDIPPRNLPEKKK</sequence>
<dbReference type="InterPro" id="IPR013626">
    <property type="entry name" value="PaO"/>
</dbReference>
<comment type="subcellular location">
    <subcellularLocation>
        <location evidence="1">Membrane</location>
    </subcellularLocation>
</comment>
<dbReference type="Gene3D" id="2.102.10.10">
    <property type="entry name" value="Rieske [2Fe-2S] iron-sulphur domain"/>
    <property type="match status" value="1"/>
</dbReference>
<feature type="transmembrane region" description="Helical" evidence="11">
    <location>
        <begin position="403"/>
        <end position="423"/>
    </location>
</feature>
<feature type="transmembrane region" description="Helical" evidence="11">
    <location>
        <begin position="429"/>
        <end position="448"/>
    </location>
</feature>
<reference evidence="13 14" key="1">
    <citation type="journal article" date="2022" name="Front. Microbiol.">
        <title>High genomic differentiation and limited gene flow indicate recent cryptic speciation within the genus Laspinema (cyanobacteria).</title>
        <authorList>
            <person name="Stanojkovic A."/>
            <person name="Skoupy S."/>
            <person name="Skaloud P."/>
            <person name="Dvorak P."/>
        </authorList>
    </citation>
    <scope>NUCLEOTIDE SEQUENCE [LARGE SCALE GENOMIC DNA]</scope>
    <source>
        <strain evidence="13 14">D2a</strain>
    </source>
</reference>
<dbReference type="EMBL" id="JAMXFF010000050">
    <property type="protein sequence ID" value="MCT7969451.1"/>
    <property type="molecule type" value="Genomic_DNA"/>
</dbReference>